<name>A0A5C5XAX3_9PLAN</name>
<organism evidence="3 4">
    <name type="scientific">Rubinisphaera italica</name>
    <dbReference type="NCBI Taxonomy" id="2527969"/>
    <lineage>
        <taxon>Bacteria</taxon>
        <taxon>Pseudomonadati</taxon>
        <taxon>Planctomycetota</taxon>
        <taxon>Planctomycetia</taxon>
        <taxon>Planctomycetales</taxon>
        <taxon>Planctomycetaceae</taxon>
        <taxon>Rubinisphaera</taxon>
    </lineage>
</organism>
<feature type="transmembrane region" description="Helical" evidence="2">
    <location>
        <begin position="136"/>
        <end position="155"/>
    </location>
</feature>
<accession>A0A5C5XAX3</accession>
<feature type="compositionally biased region" description="Polar residues" evidence="1">
    <location>
        <begin position="174"/>
        <end position="185"/>
    </location>
</feature>
<evidence type="ECO:0000313" key="3">
    <source>
        <dbReference type="EMBL" id="TWT60140.1"/>
    </source>
</evidence>
<reference evidence="3 4" key="1">
    <citation type="submission" date="2019-02" db="EMBL/GenBank/DDBJ databases">
        <title>Deep-cultivation of Planctomycetes and their phenomic and genomic characterization uncovers novel biology.</title>
        <authorList>
            <person name="Wiegand S."/>
            <person name="Jogler M."/>
            <person name="Boedeker C."/>
            <person name="Pinto D."/>
            <person name="Vollmers J."/>
            <person name="Rivas-Marin E."/>
            <person name="Kohn T."/>
            <person name="Peeters S.H."/>
            <person name="Heuer A."/>
            <person name="Rast P."/>
            <person name="Oberbeckmann S."/>
            <person name="Bunk B."/>
            <person name="Jeske O."/>
            <person name="Meyerdierks A."/>
            <person name="Storesund J.E."/>
            <person name="Kallscheuer N."/>
            <person name="Luecker S."/>
            <person name="Lage O.M."/>
            <person name="Pohl T."/>
            <person name="Merkel B.J."/>
            <person name="Hornburger P."/>
            <person name="Mueller R.-W."/>
            <person name="Bruemmer F."/>
            <person name="Labrenz M."/>
            <person name="Spormann A.M."/>
            <person name="Op Den Camp H."/>
            <person name="Overmann J."/>
            <person name="Amann R."/>
            <person name="Jetten M.S.M."/>
            <person name="Mascher T."/>
            <person name="Medema M.H."/>
            <person name="Devos D.P."/>
            <person name="Kaster A.-K."/>
            <person name="Ovreas L."/>
            <person name="Rohde M."/>
            <person name="Galperin M.Y."/>
            <person name="Jogler C."/>
        </authorList>
    </citation>
    <scope>NUCLEOTIDE SEQUENCE [LARGE SCALE GENOMIC DNA]</scope>
    <source>
        <strain evidence="3 4">Pan54</strain>
    </source>
</reference>
<keyword evidence="2" id="KW-1133">Transmembrane helix</keyword>
<dbReference type="AlphaFoldDB" id="A0A5C5XAX3"/>
<keyword evidence="2" id="KW-0472">Membrane</keyword>
<keyword evidence="4" id="KW-1185">Reference proteome</keyword>
<dbReference type="Proteomes" id="UP000316095">
    <property type="component" value="Unassembled WGS sequence"/>
</dbReference>
<evidence type="ECO:0000313" key="4">
    <source>
        <dbReference type="Proteomes" id="UP000316095"/>
    </source>
</evidence>
<proteinExistence type="predicted"/>
<comment type="caution">
    <text evidence="3">The sequence shown here is derived from an EMBL/GenBank/DDBJ whole genome shotgun (WGS) entry which is preliminary data.</text>
</comment>
<dbReference type="EMBL" id="SJPG01000001">
    <property type="protein sequence ID" value="TWT60140.1"/>
    <property type="molecule type" value="Genomic_DNA"/>
</dbReference>
<feature type="transmembrane region" description="Helical" evidence="2">
    <location>
        <begin position="78"/>
        <end position="99"/>
    </location>
</feature>
<dbReference type="RefSeq" id="WP_146502293.1">
    <property type="nucleotide sequence ID" value="NZ_SJPG01000001.1"/>
</dbReference>
<keyword evidence="2" id="KW-0812">Transmembrane</keyword>
<feature type="transmembrane region" description="Helical" evidence="2">
    <location>
        <begin position="41"/>
        <end position="58"/>
    </location>
</feature>
<feature type="transmembrane region" description="Helical" evidence="2">
    <location>
        <begin position="105"/>
        <end position="124"/>
    </location>
</feature>
<evidence type="ECO:0000256" key="2">
    <source>
        <dbReference type="SAM" id="Phobius"/>
    </source>
</evidence>
<gene>
    <name evidence="3" type="ORF">Pan54_08540</name>
</gene>
<evidence type="ECO:0000256" key="1">
    <source>
        <dbReference type="SAM" id="MobiDB-lite"/>
    </source>
</evidence>
<feature type="region of interest" description="Disordered" evidence="1">
    <location>
        <begin position="160"/>
        <end position="185"/>
    </location>
</feature>
<sequence>MKLLLLPILFALGTALCWGLYGPTIQNARSTTGAWSPFKPYVFIGVAYLVWACAGGLVGMKVKGDVYVFGGEQSPAMIWGFLAGTLGALGALSLTSAMLSGGKPLFVMPIVFGGAVTITAIVSIIQLKDASHVNPLLWVGMVAVIVGVVLVAMYTPHGHPPKKPVAEQSHNESDPSPQTVDHQSS</sequence>
<protein>
    <submittedName>
        <fullName evidence="3">Uncharacterized protein</fullName>
    </submittedName>
</protein>
<dbReference type="OrthoDB" id="257805at2"/>